<keyword evidence="4" id="KW-1185">Reference proteome</keyword>
<keyword evidence="2" id="KW-1133">Transmembrane helix</keyword>
<keyword evidence="2" id="KW-0472">Membrane</keyword>
<feature type="region of interest" description="Disordered" evidence="1">
    <location>
        <begin position="178"/>
        <end position="204"/>
    </location>
</feature>
<accession>A0AAW0BVZ2</accession>
<proteinExistence type="predicted"/>
<comment type="caution">
    <text evidence="3">The sequence shown here is derived from an EMBL/GenBank/DDBJ whole genome shotgun (WGS) entry which is preliminary data.</text>
</comment>
<dbReference type="Proteomes" id="UP001383192">
    <property type="component" value="Unassembled WGS sequence"/>
</dbReference>
<keyword evidence="2" id="KW-0812">Transmembrane</keyword>
<evidence type="ECO:0000313" key="4">
    <source>
        <dbReference type="Proteomes" id="UP001383192"/>
    </source>
</evidence>
<gene>
    <name evidence="3" type="ORF">VNI00_014096</name>
</gene>
<organism evidence="3 4">
    <name type="scientific">Paramarasmius palmivorus</name>
    <dbReference type="NCBI Taxonomy" id="297713"/>
    <lineage>
        <taxon>Eukaryota</taxon>
        <taxon>Fungi</taxon>
        <taxon>Dikarya</taxon>
        <taxon>Basidiomycota</taxon>
        <taxon>Agaricomycotina</taxon>
        <taxon>Agaricomycetes</taxon>
        <taxon>Agaricomycetidae</taxon>
        <taxon>Agaricales</taxon>
        <taxon>Marasmiineae</taxon>
        <taxon>Marasmiaceae</taxon>
        <taxon>Paramarasmius</taxon>
    </lineage>
</organism>
<name>A0AAW0BVZ2_9AGAR</name>
<feature type="region of interest" description="Disordered" evidence="1">
    <location>
        <begin position="64"/>
        <end position="95"/>
    </location>
</feature>
<evidence type="ECO:0000256" key="1">
    <source>
        <dbReference type="SAM" id="MobiDB-lite"/>
    </source>
</evidence>
<sequence length="204" mass="21778">MLTSQTAIITETVTTIHVTSASQSSSEIISDTISVTSSVDVVFSASFTSTYPTISTLSSTISSSTVQPTTSISSPLASESTIPRNEDPNAPATTGGLSSSAVVGIVVGSIAFFIILGASGMLYWRRLHNADKDPLPEMLIEPYNQELNPTRMIYRKGDQANASQRAELQMVYHHDSGWRPSYPGNSPRSGGSFVDVPPQYDNAV</sequence>
<dbReference type="EMBL" id="JAYKXP010000075">
    <property type="protein sequence ID" value="KAK7030504.1"/>
    <property type="molecule type" value="Genomic_DNA"/>
</dbReference>
<evidence type="ECO:0000256" key="2">
    <source>
        <dbReference type="SAM" id="Phobius"/>
    </source>
</evidence>
<feature type="transmembrane region" description="Helical" evidence="2">
    <location>
        <begin position="101"/>
        <end position="124"/>
    </location>
</feature>
<dbReference type="AlphaFoldDB" id="A0AAW0BVZ2"/>
<evidence type="ECO:0000313" key="3">
    <source>
        <dbReference type="EMBL" id="KAK7030504.1"/>
    </source>
</evidence>
<reference evidence="3 4" key="1">
    <citation type="submission" date="2024-01" db="EMBL/GenBank/DDBJ databases">
        <title>A draft genome for a cacao thread blight-causing isolate of Paramarasmius palmivorus.</title>
        <authorList>
            <person name="Baruah I.K."/>
            <person name="Bukari Y."/>
            <person name="Amoako-Attah I."/>
            <person name="Meinhardt L.W."/>
            <person name="Bailey B.A."/>
            <person name="Cohen S.P."/>
        </authorList>
    </citation>
    <scope>NUCLEOTIDE SEQUENCE [LARGE SCALE GENOMIC DNA]</scope>
    <source>
        <strain evidence="3 4">GH-12</strain>
    </source>
</reference>
<protein>
    <submittedName>
        <fullName evidence="3">Uncharacterized protein</fullName>
    </submittedName>
</protein>
<dbReference type="CDD" id="cd12087">
    <property type="entry name" value="TM_EGFR-like"/>
    <property type="match status" value="1"/>
</dbReference>
<feature type="compositionally biased region" description="Low complexity" evidence="1">
    <location>
        <begin position="64"/>
        <end position="75"/>
    </location>
</feature>